<protein>
    <submittedName>
        <fullName evidence="8">Cadmium, cobalt and zinc/H(+)-K(+) antiporter</fullName>
    </submittedName>
</protein>
<feature type="transmembrane region" description="Helical" evidence="6">
    <location>
        <begin position="177"/>
        <end position="195"/>
    </location>
</feature>
<dbReference type="Proteomes" id="UP000054770">
    <property type="component" value="Unassembled WGS sequence"/>
</dbReference>
<feature type="domain" description="Cation efflux protein transmembrane" evidence="7">
    <location>
        <begin position="24"/>
        <end position="202"/>
    </location>
</feature>
<evidence type="ECO:0000256" key="4">
    <source>
        <dbReference type="ARBA" id="ARBA00022989"/>
    </source>
</evidence>
<comment type="subcellular location">
    <subcellularLocation>
        <location evidence="1">Membrane</location>
        <topology evidence="1">Multi-pass membrane protein</topology>
    </subcellularLocation>
</comment>
<keyword evidence="4 6" id="KW-1133">Transmembrane helix</keyword>
<name>A0A158KXW9_9BURK</name>
<evidence type="ECO:0000259" key="7">
    <source>
        <dbReference type="Pfam" id="PF01545"/>
    </source>
</evidence>
<accession>A0A158KXW9</accession>
<dbReference type="AlphaFoldDB" id="A0A158KXW9"/>
<dbReference type="Gene3D" id="1.20.1510.10">
    <property type="entry name" value="Cation efflux protein transmembrane domain"/>
    <property type="match status" value="1"/>
</dbReference>
<feature type="transmembrane region" description="Helical" evidence="6">
    <location>
        <begin position="23"/>
        <end position="41"/>
    </location>
</feature>
<dbReference type="PANTHER" id="PTHR11562:SF17">
    <property type="entry name" value="RE54080P-RELATED"/>
    <property type="match status" value="1"/>
</dbReference>
<dbReference type="GO" id="GO:0005385">
    <property type="term" value="F:zinc ion transmembrane transporter activity"/>
    <property type="evidence" value="ECO:0007669"/>
    <property type="project" value="TreeGrafter"/>
</dbReference>
<dbReference type="RefSeq" id="WP_087649671.1">
    <property type="nucleotide sequence ID" value="NZ_FCON02000209.1"/>
</dbReference>
<evidence type="ECO:0000313" key="8">
    <source>
        <dbReference type="EMBL" id="SAL86018.1"/>
    </source>
</evidence>
<evidence type="ECO:0000256" key="2">
    <source>
        <dbReference type="ARBA" id="ARBA00022692"/>
    </source>
</evidence>
<dbReference type="GO" id="GO:0005886">
    <property type="term" value="C:plasma membrane"/>
    <property type="evidence" value="ECO:0007669"/>
    <property type="project" value="TreeGrafter"/>
</dbReference>
<dbReference type="InterPro" id="IPR027469">
    <property type="entry name" value="Cation_efflux_TMD_sf"/>
</dbReference>
<dbReference type="EMBL" id="FCON02000209">
    <property type="protein sequence ID" value="SAL86018.1"/>
    <property type="molecule type" value="Genomic_DNA"/>
</dbReference>
<feature type="transmembrane region" description="Helical" evidence="6">
    <location>
        <begin position="86"/>
        <end position="104"/>
    </location>
</feature>
<gene>
    <name evidence="8" type="primary">czcD</name>
    <name evidence="8" type="ORF">AWB68_07881</name>
</gene>
<sequence>MAGDCCNHCEHQANARQGRYRRILWVALAINLAMFGVEVMSGLRGRSVSLLADSLDFLGDAANYGISLVVLGLSVTLRANASRIKALSMGAFGLWVLGFAVWSLTSEAVPSAPTMGIVGLSALVANCVVALLLFAYREGDSNMRSVWLCTRNDAVGNVAVLLAALGVFGTGAGWPDLAVATIMSILALTSAVKILRHAKAELRVDATGSSVASTPVAHSPMKRYPLR</sequence>
<evidence type="ECO:0000256" key="3">
    <source>
        <dbReference type="ARBA" id="ARBA00022906"/>
    </source>
</evidence>
<dbReference type="OrthoDB" id="9799649at2"/>
<reference evidence="8" key="1">
    <citation type="submission" date="2016-01" db="EMBL/GenBank/DDBJ databases">
        <authorList>
            <person name="Peeters C."/>
        </authorList>
    </citation>
    <scope>NUCLEOTIDE SEQUENCE [LARGE SCALE GENOMIC DNA]</scope>
    <source>
        <strain evidence="8">LMG 22940</strain>
    </source>
</reference>
<keyword evidence="3" id="KW-0813">Transport</keyword>
<dbReference type="InterPro" id="IPR050681">
    <property type="entry name" value="CDF/SLC30A"/>
</dbReference>
<keyword evidence="3" id="KW-0862">Zinc</keyword>
<organism evidence="8 9">
    <name type="scientific">Caballeronia choica</name>
    <dbReference type="NCBI Taxonomy" id="326476"/>
    <lineage>
        <taxon>Bacteria</taxon>
        <taxon>Pseudomonadati</taxon>
        <taxon>Pseudomonadota</taxon>
        <taxon>Betaproteobacteria</taxon>
        <taxon>Burkholderiales</taxon>
        <taxon>Burkholderiaceae</taxon>
        <taxon>Caballeronia</taxon>
    </lineage>
</organism>
<evidence type="ECO:0000256" key="1">
    <source>
        <dbReference type="ARBA" id="ARBA00004141"/>
    </source>
</evidence>
<proteinExistence type="predicted"/>
<feature type="transmembrane region" description="Helical" evidence="6">
    <location>
        <begin position="154"/>
        <end position="171"/>
    </location>
</feature>
<evidence type="ECO:0000256" key="6">
    <source>
        <dbReference type="SAM" id="Phobius"/>
    </source>
</evidence>
<feature type="transmembrane region" description="Helical" evidence="6">
    <location>
        <begin position="116"/>
        <end position="134"/>
    </location>
</feature>
<evidence type="ECO:0000256" key="5">
    <source>
        <dbReference type="ARBA" id="ARBA00023136"/>
    </source>
</evidence>
<comment type="caution">
    <text evidence="8">The sequence shown here is derived from an EMBL/GenBank/DDBJ whole genome shotgun (WGS) entry which is preliminary data.</text>
</comment>
<keyword evidence="9" id="KW-1185">Reference proteome</keyword>
<dbReference type="Pfam" id="PF01545">
    <property type="entry name" value="Cation_efflux"/>
    <property type="match status" value="1"/>
</dbReference>
<keyword evidence="5 6" id="KW-0472">Membrane</keyword>
<keyword evidence="3" id="KW-0406">Ion transport</keyword>
<dbReference type="SUPFAM" id="SSF161111">
    <property type="entry name" value="Cation efflux protein transmembrane domain-like"/>
    <property type="match status" value="1"/>
</dbReference>
<dbReference type="PANTHER" id="PTHR11562">
    <property type="entry name" value="CATION EFFLUX PROTEIN/ ZINC TRANSPORTER"/>
    <property type="match status" value="1"/>
</dbReference>
<keyword evidence="3" id="KW-0864">Zinc transport</keyword>
<evidence type="ECO:0000313" key="9">
    <source>
        <dbReference type="Proteomes" id="UP000054770"/>
    </source>
</evidence>
<dbReference type="InterPro" id="IPR058533">
    <property type="entry name" value="Cation_efflux_TM"/>
</dbReference>
<keyword evidence="2 6" id="KW-0812">Transmembrane</keyword>
<feature type="transmembrane region" description="Helical" evidence="6">
    <location>
        <begin position="61"/>
        <end position="79"/>
    </location>
</feature>